<gene>
    <name evidence="3" type="ORF">DKG74_16655</name>
</gene>
<accession>A0A317E2U2</accession>
<evidence type="ECO:0000313" key="3">
    <source>
        <dbReference type="EMBL" id="PWR19425.1"/>
    </source>
</evidence>
<keyword evidence="4" id="KW-1185">Reference proteome</keyword>
<dbReference type="GO" id="GO:0004301">
    <property type="term" value="F:epoxide hydrolase activity"/>
    <property type="evidence" value="ECO:0007669"/>
    <property type="project" value="TreeGrafter"/>
</dbReference>
<proteinExistence type="predicted"/>
<dbReference type="Proteomes" id="UP000245461">
    <property type="component" value="Unassembled WGS sequence"/>
</dbReference>
<organism evidence="3 4">
    <name type="scientific">Zavarzinia aquatilis</name>
    <dbReference type="NCBI Taxonomy" id="2211142"/>
    <lineage>
        <taxon>Bacteria</taxon>
        <taxon>Pseudomonadati</taxon>
        <taxon>Pseudomonadota</taxon>
        <taxon>Alphaproteobacteria</taxon>
        <taxon>Rhodospirillales</taxon>
        <taxon>Zavarziniaceae</taxon>
        <taxon>Zavarzinia</taxon>
    </lineage>
</organism>
<dbReference type="InterPro" id="IPR000639">
    <property type="entry name" value="Epox_hydrolase-like"/>
</dbReference>
<dbReference type="Pfam" id="PF00561">
    <property type="entry name" value="Abhydrolase_1"/>
    <property type="match status" value="1"/>
</dbReference>
<name>A0A317E2U2_9PROT</name>
<dbReference type="InterPro" id="IPR051340">
    <property type="entry name" value="Haloalkane_dehalogenase"/>
</dbReference>
<evidence type="ECO:0000256" key="1">
    <source>
        <dbReference type="SAM" id="SignalP"/>
    </source>
</evidence>
<dbReference type="FunFam" id="3.40.50.1820:FF:000173">
    <property type="entry name" value="Alpha/beta hydrolase"/>
    <property type="match status" value="1"/>
</dbReference>
<dbReference type="PANTHER" id="PTHR42977">
    <property type="entry name" value="HYDROLASE-RELATED"/>
    <property type="match status" value="1"/>
</dbReference>
<dbReference type="SUPFAM" id="SSF53474">
    <property type="entry name" value="alpha/beta-Hydrolases"/>
    <property type="match status" value="1"/>
</dbReference>
<feature type="signal peptide" evidence="1">
    <location>
        <begin position="1"/>
        <end position="21"/>
    </location>
</feature>
<keyword evidence="1" id="KW-0732">Signal</keyword>
<protein>
    <recommendedName>
        <fullName evidence="2">AB hydrolase-1 domain-containing protein</fullName>
    </recommendedName>
</protein>
<dbReference type="EMBL" id="QGLE01000011">
    <property type="protein sequence ID" value="PWR19425.1"/>
    <property type="molecule type" value="Genomic_DNA"/>
</dbReference>
<dbReference type="InterPro" id="IPR029058">
    <property type="entry name" value="AB_hydrolase_fold"/>
</dbReference>
<evidence type="ECO:0000259" key="2">
    <source>
        <dbReference type="Pfam" id="PF00561"/>
    </source>
</evidence>
<feature type="domain" description="AB hydrolase-1" evidence="2">
    <location>
        <begin position="54"/>
        <end position="295"/>
    </location>
</feature>
<dbReference type="PRINTS" id="PR00111">
    <property type="entry name" value="ABHYDROLASE"/>
</dbReference>
<dbReference type="AlphaFoldDB" id="A0A317E2U2"/>
<dbReference type="PRINTS" id="PR00412">
    <property type="entry name" value="EPOXHYDRLASE"/>
</dbReference>
<sequence length="315" mass="34898">MRLIALSLLTAACLSPLDASAASTPAPARATSYHTVDVAGVTMFYREAGDPAAPTVLLLHGFPTSSHMYRDLIPALADRYHVVAPDLPGFGQTVAPPRGEFAYTFENLTKVTEAFTERLALSHYALYVFDYGAPVGFRLALRHPERITAIVSQNGNAYLEGLSDGWNPIQAYWKDPTDANREALRGFLKPETVQWQYTHGVSNPESLTPDAWALDAAYLARPGNAEIQLDLFGDYQSNVSLYPEFQRYLRTQHPPVLATWGRNDPFFLPAGAEAYRRDQPSAEIHLLDAGHFALESRGPEIAALVHDFLDRKVKR</sequence>
<dbReference type="Gene3D" id="3.40.50.1820">
    <property type="entry name" value="alpha/beta hydrolase"/>
    <property type="match status" value="1"/>
</dbReference>
<evidence type="ECO:0000313" key="4">
    <source>
        <dbReference type="Proteomes" id="UP000245461"/>
    </source>
</evidence>
<feature type="chain" id="PRO_5016251810" description="AB hydrolase-1 domain-containing protein" evidence="1">
    <location>
        <begin position="22"/>
        <end position="315"/>
    </location>
</feature>
<dbReference type="OrthoDB" id="9799612at2"/>
<comment type="caution">
    <text evidence="3">The sequence shown here is derived from an EMBL/GenBank/DDBJ whole genome shotgun (WGS) entry which is preliminary data.</text>
</comment>
<dbReference type="RefSeq" id="WP_109907307.1">
    <property type="nucleotide sequence ID" value="NZ_QGLE01000011.1"/>
</dbReference>
<dbReference type="PANTHER" id="PTHR42977:SF1">
    <property type="entry name" value="BLR6576 PROTEIN"/>
    <property type="match status" value="1"/>
</dbReference>
<dbReference type="InterPro" id="IPR000073">
    <property type="entry name" value="AB_hydrolase_1"/>
</dbReference>
<reference evidence="3 4" key="1">
    <citation type="submission" date="2018-05" db="EMBL/GenBank/DDBJ databases">
        <title>Zavarzinia sp. HR-AS.</title>
        <authorList>
            <person name="Lee Y."/>
            <person name="Jeon C.O."/>
        </authorList>
    </citation>
    <scope>NUCLEOTIDE SEQUENCE [LARGE SCALE GENOMIC DNA]</scope>
    <source>
        <strain evidence="3 4">HR-AS</strain>
    </source>
</reference>